<evidence type="ECO:0000313" key="3">
    <source>
        <dbReference type="EMBL" id="PFH52953.1"/>
    </source>
</evidence>
<keyword evidence="1" id="KW-0472">Membrane</keyword>
<feature type="transmembrane region" description="Helical" evidence="1">
    <location>
        <begin position="12"/>
        <end position="34"/>
    </location>
</feature>
<protein>
    <recommendedName>
        <fullName evidence="2">DUF6534 domain-containing protein</fullName>
    </recommendedName>
</protein>
<feature type="transmembrane region" description="Helical" evidence="1">
    <location>
        <begin position="203"/>
        <end position="224"/>
    </location>
</feature>
<feature type="transmembrane region" description="Helical" evidence="1">
    <location>
        <begin position="119"/>
        <end position="145"/>
    </location>
</feature>
<dbReference type="AlphaFoldDB" id="A0A2A9NYJ5"/>
<name>A0A2A9NYJ5_9AGAR</name>
<dbReference type="STRING" id="703135.A0A2A9NYJ5"/>
<keyword evidence="1" id="KW-0812">Transmembrane</keyword>
<dbReference type="InterPro" id="IPR045339">
    <property type="entry name" value="DUF6534"/>
</dbReference>
<dbReference type="PANTHER" id="PTHR40465:SF1">
    <property type="entry name" value="DUF6534 DOMAIN-CONTAINING PROTEIN"/>
    <property type="match status" value="1"/>
</dbReference>
<evidence type="ECO:0000313" key="4">
    <source>
        <dbReference type="Proteomes" id="UP000242287"/>
    </source>
</evidence>
<feature type="transmembrane region" description="Helical" evidence="1">
    <location>
        <begin position="46"/>
        <end position="70"/>
    </location>
</feature>
<proteinExistence type="predicted"/>
<dbReference type="Proteomes" id="UP000242287">
    <property type="component" value="Unassembled WGS sequence"/>
</dbReference>
<dbReference type="Pfam" id="PF20152">
    <property type="entry name" value="DUF6534"/>
    <property type="match status" value="1"/>
</dbReference>
<keyword evidence="1" id="KW-1133">Transmembrane helix</keyword>
<organism evidence="3 4">
    <name type="scientific">Amanita thiersii Skay4041</name>
    <dbReference type="NCBI Taxonomy" id="703135"/>
    <lineage>
        <taxon>Eukaryota</taxon>
        <taxon>Fungi</taxon>
        <taxon>Dikarya</taxon>
        <taxon>Basidiomycota</taxon>
        <taxon>Agaricomycotina</taxon>
        <taxon>Agaricomycetes</taxon>
        <taxon>Agaricomycetidae</taxon>
        <taxon>Agaricales</taxon>
        <taxon>Pluteineae</taxon>
        <taxon>Amanitaceae</taxon>
        <taxon>Amanita</taxon>
    </lineage>
</organism>
<evidence type="ECO:0000256" key="1">
    <source>
        <dbReference type="SAM" id="Phobius"/>
    </source>
</evidence>
<feature type="transmembrane region" description="Helical" evidence="1">
    <location>
        <begin position="160"/>
        <end position="182"/>
    </location>
</feature>
<dbReference type="EMBL" id="KZ301976">
    <property type="protein sequence ID" value="PFH52953.1"/>
    <property type="molecule type" value="Genomic_DNA"/>
</dbReference>
<reference evidence="3 4" key="1">
    <citation type="submission" date="2014-02" db="EMBL/GenBank/DDBJ databases">
        <title>Transposable element dynamics among asymbiotic and ectomycorrhizal Amanita fungi.</title>
        <authorList>
            <consortium name="DOE Joint Genome Institute"/>
            <person name="Hess J."/>
            <person name="Skrede I."/>
            <person name="Wolfe B."/>
            <person name="LaButti K."/>
            <person name="Ohm R.A."/>
            <person name="Grigoriev I.V."/>
            <person name="Pringle A."/>
        </authorList>
    </citation>
    <scope>NUCLEOTIDE SEQUENCE [LARGE SCALE GENOMIC DNA]</scope>
    <source>
        <strain evidence="3 4">SKay4041</strain>
    </source>
</reference>
<evidence type="ECO:0000259" key="2">
    <source>
        <dbReference type="Pfam" id="PF20152"/>
    </source>
</evidence>
<dbReference type="OrthoDB" id="3012488at2759"/>
<dbReference type="PANTHER" id="PTHR40465">
    <property type="entry name" value="CHROMOSOME 1, WHOLE GENOME SHOTGUN SEQUENCE"/>
    <property type="match status" value="1"/>
</dbReference>
<accession>A0A2A9NYJ5</accession>
<feature type="transmembrane region" description="Helical" evidence="1">
    <location>
        <begin position="230"/>
        <end position="249"/>
    </location>
</feature>
<feature type="transmembrane region" description="Helical" evidence="1">
    <location>
        <begin position="85"/>
        <end position="107"/>
    </location>
</feature>
<gene>
    <name evidence="3" type="ORF">AMATHDRAFT_55837</name>
</gene>
<sequence length="321" mass="35807">MEIDLGDTFGAMLIGALITMAVYGITTLQMYFYYMHYPKDSLGLKFLVALIWILDTLHVILMCHAMHFYLITGFGNPKALVNGTWSLYTSIAINILMAFISQFYFTVKIYHLSPPKVKIWLTGVIGLSVVAHFCFGIETVVFFFLKKEFARLKEVLFESVLPFGILAIASDIFIALALCILLHGSRSDFVETNNLINKLIVIAINRCVLTSAVAVIEVIVFVILPQSFYTFAFDFIIGKLYANSLLATLNARRMLQAQEYSVSITGELTTDFQMASMATYQGTNDSIIRTRSRGGVARRGLGIRVGDVGKEEMSSSTTQEI</sequence>
<feature type="domain" description="DUF6534" evidence="2">
    <location>
        <begin position="167"/>
        <end position="253"/>
    </location>
</feature>
<keyword evidence="4" id="KW-1185">Reference proteome</keyword>